<evidence type="ECO:0000313" key="1">
    <source>
        <dbReference type="EMBL" id="KAA6471606.1"/>
    </source>
</evidence>
<dbReference type="AlphaFoldDB" id="A0A9W7USV0"/>
<dbReference type="Proteomes" id="UP000323321">
    <property type="component" value="Unassembled WGS sequence"/>
</dbReference>
<reference evidence="1 2" key="1">
    <citation type="submission" date="2018-08" db="EMBL/GenBank/DDBJ databases">
        <title>Bacillus phenotypic plasticity.</title>
        <authorList>
            <person name="Hurtado E."/>
        </authorList>
    </citation>
    <scope>NUCLEOTIDE SEQUENCE [LARGE SCALE GENOMIC DNA]</scope>
    <source>
        <strain evidence="1 2">111b</strain>
    </source>
</reference>
<sequence>MPLNPISIDQAISKFIDKPLSYDSIEPYKHVYGEYKALRNDYREILNGLGENLLQDLVHDRIVKIKIQNTKILLSLFSIAQFKLKVGILNENYTDILEAIKQMGMTKNLNASSHLHRFIYLHDNKHLNLVMLEHEINKKKYFVEKKKFKEFLNAHINLIQAAEMMNVELSTLRQYWLFKYDKPIIRFHHANPFLCYVNTKEWKIFCKERRKFNLLSKEKSSNMLGISSDNFNKVAAEYNLKKEKFRFNIESATYYSENDIKMLKNKQEELWNYIRKNYYTSQETINLLGIAYSTLSSKFYTKRIQSIHPPPLVRINKDNLNLRSSGSLLLYSKSNVDNLKKELNDKRKYEDILYKLIDTPINIFYKVVEETKLTFHENGIETKKLWFQYVSNKLNKSKASDTTKRKDIQILYSTTLLLAQLTKQKEIYNFSTQEILFSVFNSNVTKSVQTEIYKFLKKLSDSRQNTNKSIKFKHQTLPNPYKNDRSSSSDKEVYPLSDYLALLDYVKDTTTHKTLAIHDVLNQIDNDTKKLKQVKCYHYDSAWLYVLLHLNNAWRHSDITLFPRINLSNTRLKNQNPLEALNWLKKNDFNSYEITNIVNQAKSFPLFHSKTNKKRYFFCSNELMSSFAHVTAICELRTQIIRPLSNYIIDLDNRKMVFKTVHAEKFFNGFNKDFTFKSTQMNRTIISLIYSVIKKTTNHNPLEITKYIRSHSSEETTNIYIDIPQEQMDFITTQLFDLGNFGYIYDTLSEMLIGNLPKDRLKRTKIALKTKEIFGDVYQIETMASYFKQLAKEQESINKMLYELTIEERTELVNLINLKQLPARKEGFQCIFADCPFPTRDCTNCQFAIPHFHTLSQLSKDFELFLQYHQKNTPETLEKGEKIHLANILYSYLNLIEQAIKRFGKEAVSNFFEGGIEGLKQVLIKIPSSKQLVTIPKLR</sequence>
<organism evidence="1 2">
    <name type="scientific">Bacillus cereus</name>
    <dbReference type="NCBI Taxonomy" id="1396"/>
    <lineage>
        <taxon>Bacteria</taxon>
        <taxon>Bacillati</taxon>
        <taxon>Bacillota</taxon>
        <taxon>Bacilli</taxon>
        <taxon>Bacillales</taxon>
        <taxon>Bacillaceae</taxon>
        <taxon>Bacillus</taxon>
        <taxon>Bacillus cereus group</taxon>
    </lineage>
</organism>
<proteinExistence type="predicted"/>
<accession>A0A9W7USV0</accession>
<dbReference type="RefSeq" id="WP_150157975.1">
    <property type="nucleotide sequence ID" value="NZ_QSMZ01000003.1"/>
</dbReference>
<gene>
    <name evidence="1" type="ORF">DX932_04610</name>
</gene>
<name>A0A9W7USV0_BACCE</name>
<evidence type="ECO:0000313" key="2">
    <source>
        <dbReference type="Proteomes" id="UP000323321"/>
    </source>
</evidence>
<comment type="caution">
    <text evidence="1">The sequence shown here is derived from an EMBL/GenBank/DDBJ whole genome shotgun (WGS) entry which is preliminary data.</text>
</comment>
<protein>
    <submittedName>
        <fullName evidence="1">Uncharacterized protein</fullName>
    </submittedName>
</protein>
<dbReference type="EMBL" id="QSMZ01000003">
    <property type="protein sequence ID" value="KAA6471606.1"/>
    <property type="molecule type" value="Genomic_DNA"/>
</dbReference>